<organism evidence="2 3">
    <name type="scientific">Streblomastix strix</name>
    <dbReference type="NCBI Taxonomy" id="222440"/>
    <lineage>
        <taxon>Eukaryota</taxon>
        <taxon>Metamonada</taxon>
        <taxon>Preaxostyla</taxon>
        <taxon>Oxymonadida</taxon>
        <taxon>Streblomastigidae</taxon>
        <taxon>Streblomastix</taxon>
    </lineage>
</organism>
<comment type="caution">
    <text evidence="2">The sequence shown here is derived from an EMBL/GenBank/DDBJ whole genome shotgun (WGS) entry which is preliminary data.</text>
</comment>
<gene>
    <name evidence="2" type="ORF">EZS28_036338</name>
</gene>
<protein>
    <submittedName>
        <fullName evidence="2">Uncharacterized protein</fullName>
    </submittedName>
</protein>
<dbReference type="Proteomes" id="UP000324800">
    <property type="component" value="Unassembled WGS sequence"/>
</dbReference>
<evidence type="ECO:0000313" key="2">
    <source>
        <dbReference type="EMBL" id="KAA6368137.1"/>
    </source>
</evidence>
<sequence>MPYSTACTTPLSNFEANQNFKNVCETAITIGFKILDDYNKTGDDKIIEEGSGSKSRTKRSSSKSVKDTQRKKAKKNSRKKSKSGAESDDDNLYGTTN</sequence>
<dbReference type="EMBL" id="SNRW01017650">
    <property type="protein sequence ID" value="KAA6368137.1"/>
    <property type="molecule type" value="Genomic_DNA"/>
</dbReference>
<feature type="region of interest" description="Disordered" evidence="1">
    <location>
        <begin position="43"/>
        <end position="97"/>
    </location>
</feature>
<feature type="compositionally biased region" description="Basic residues" evidence="1">
    <location>
        <begin position="71"/>
        <end position="82"/>
    </location>
</feature>
<reference evidence="2 3" key="1">
    <citation type="submission" date="2019-03" db="EMBL/GenBank/DDBJ databases">
        <title>Single cell metagenomics reveals metabolic interactions within the superorganism composed of flagellate Streblomastix strix and complex community of Bacteroidetes bacteria on its surface.</title>
        <authorList>
            <person name="Treitli S.C."/>
            <person name="Kolisko M."/>
            <person name="Husnik F."/>
            <person name="Keeling P."/>
            <person name="Hampl V."/>
        </authorList>
    </citation>
    <scope>NUCLEOTIDE SEQUENCE [LARGE SCALE GENOMIC DNA]</scope>
    <source>
        <strain evidence="2">ST1C</strain>
    </source>
</reference>
<name>A0A5J4UC96_9EUKA</name>
<evidence type="ECO:0000256" key="1">
    <source>
        <dbReference type="SAM" id="MobiDB-lite"/>
    </source>
</evidence>
<dbReference type="OrthoDB" id="1706657at2759"/>
<evidence type="ECO:0000313" key="3">
    <source>
        <dbReference type="Proteomes" id="UP000324800"/>
    </source>
</evidence>
<proteinExistence type="predicted"/>
<accession>A0A5J4UC96</accession>
<dbReference type="AlphaFoldDB" id="A0A5J4UC96"/>